<keyword evidence="8" id="KW-0408">Iron</keyword>
<gene>
    <name evidence="12" type="ORF">HPP92_015289</name>
</gene>
<keyword evidence="6" id="KW-0223">Dioxygenase</keyword>
<evidence type="ECO:0000256" key="5">
    <source>
        <dbReference type="ARBA" id="ARBA00022723"/>
    </source>
</evidence>
<dbReference type="InterPro" id="IPR026992">
    <property type="entry name" value="DIOX_N"/>
</dbReference>
<comment type="cofactor">
    <cofactor evidence="1">
        <name>L-ascorbate</name>
        <dbReference type="ChEBI" id="CHEBI:38290"/>
    </cofactor>
</comment>
<sequence>MIDLCASWGVKVEAGNGAGDTGKVEAGGGGGDCRRLGCDWGRGEGAGVGVDGRRVTGGGEGAGACADVAERVTPVKWRLATEEGTVDDWAVIGDVVKVLVPVLMTGDVGKVEVKDRRRGLLTTTVIGDVEISDRRWRRALVLVGWLNGSAGGASKQSGDGGSVAVTESRCCRRRSPSIRPPSSRSRSLGDVIAVDLPLSLSRRSDRSSRPSLTFLSEATSAYHFCCRQGVSLPPRLPRTRVGFPPPSSCYLFVSYRCQGTSKQSPWTVSQSNHLPSGLVDLLRSLVPVLHPKQQKIHWLVSWWCFLCFVDVHILAEVTRQENSMGSDFQAIPIIDVGPLLSKCDNPSMFEDRGVLKVVRQLDEACRETGFFYVKGHGIPDSLVKEVKDLTRKFFDLPYEEKAKIKMSPATGYRGYQRIGENITLGKPDMHEAIDCYRPMKAGEYGSLGKTMEGENLWPNCPSNFKSSMEEYINLLKELARKIMQGIALALGGPPETFEGEIAGDTFWVMRIIGYPGLPAEIQFNDVGCEAHTDYGLLTLVNQDDDVHALQVRNRAGEWICAVPIPGTFVCNIGDMLKVWSNGLYEPTLHRVVNNSPKYRVSVVFFYEPNFDTAAEPLEFCKEKTSGTVKHQRVVYGEHLVGKVTTNFAS</sequence>
<dbReference type="PRINTS" id="PR00682">
    <property type="entry name" value="IPNSYNTHASE"/>
</dbReference>
<dbReference type="InterPro" id="IPR005123">
    <property type="entry name" value="Oxoglu/Fe-dep_dioxygenase_dom"/>
</dbReference>
<feature type="region of interest" description="Disordered" evidence="10">
    <location>
        <begin position="152"/>
        <end position="186"/>
    </location>
</feature>
<reference evidence="12 13" key="1">
    <citation type="journal article" date="2020" name="Nat. Food">
        <title>A phased Vanilla planifolia genome enables genetic improvement of flavour and production.</title>
        <authorList>
            <person name="Hasing T."/>
            <person name="Tang H."/>
            <person name="Brym M."/>
            <person name="Khazi F."/>
            <person name="Huang T."/>
            <person name="Chambers A.H."/>
        </authorList>
    </citation>
    <scope>NUCLEOTIDE SEQUENCE [LARGE SCALE GENOMIC DNA]</scope>
    <source>
        <tissue evidence="12">Leaf</tissue>
    </source>
</reference>
<dbReference type="Proteomes" id="UP000639772">
    <property type="component" value="Chromosome 7"/>
</dbReference>
<evidence type="ECO:0000256" key="4">
    <source>
        <dbReference type="ARBA" id="ARBA00022490"/>
    </source>
</evidence>
<evidence type="ECO:0000256" key="8">
    <source>
        <dbReference type="ARBA" id="ARBA00023004"/>
    </source>
</evidence>
<comment type="similarity">
    <text evidence="3">Belongs to the iron/ascorbate-dependent oxidoreductase family.</text>
</comment>
<dbReference type="GO" id="GO:0005737">
    <property type="term" value="C:cytoplasm"/>
    <property type="evidence" value="ECO:0007669"/>
    <property type="project" value="UniProtKB-SubCell"/>
</dbReference>
<keyword evidence="5" id="KW-0479">Metal-binding</keyword>
<dbReference type="InterPro" id="IPR050231">
    <property type="entry name" value="Iron_ascorbate_oxido_reductase"/>
</dbReference>
<organism evidence="12 13">
    <name type="scientific">Vanilla planifolia</name>
    <name type="common">Vanilla</name>
    <dbReference type="NCBI Taxonomy" id="51239"/>
    <lineage>
        <taxon>Eukaryota</taxon>
        <taxon>Viridiplantae</taxon>
        <taxon>Streptophyta</taxon>
        <taxon>Embryophyta</taxon>
        <taxon>Tracheophyta</taxon>
        <taxon>Spermatophyta</taxon>
        <taxon>Magnoliopsida</taxon>
        <taxon>Liliopsida</taxon>
        <taxon>Asparagales</taxon>
        <taxon>Orchidaceae</taxon>
        <taxon>Vanilloideae</taxon>
        <taxon>Vanilleae</taxon>
        <taxon>Vanilla</taxon>
    </lineage>
</organism>
<dbReference type="Pfam" id="PF14226">
    <property type="entry name" value="DIOX_N"/>
    <property type="match status" value="1"/>
</dbReference>
<dbReference type="AlphaFoldDB" id="A0A835QPV1"/>
<evidence type="ECO:0000256" key="2">
    <source>
        <dbReference type="ARBA" id="ARBA00004496"/>
    </source>
</evidence>
<evidence type="ECO:0000256" key="3">
    <source>
        <dbReference type="ARBA" id="ARBA00008056"/>
    </source>
</evidence>
<dbReference type="EMBL" id="JADCNM010000007">
    <property type="protein sequence ID" value="KAG0475603.1"/>
    <property type="molecule type" value="Genomic_DNA"/>
</dbReference>
<dbReference type="InterPro" id="IPR027443">
    <property type="entry name" value="IPNS-like_sf"/>
</dbReference>
<dbReference type="PANTHER" id="PTHR47990">
    <property type="entry name" value="2-OXOGLUTARATE (2OG) AND FE(II)-DEPENDENT OXYGENASE SUPERFAMILY PROTEIN-RELATED"/>
    <property type="match status" value="1"/>
</dbReference>
<evidence type="ECO:0000256" key="6">
    <source>
        <dbReference type="ARBA" id="ARBA00022964"/>
    </source>
</evidence>
<name>A0A835QPV1_VANPL</name>
<dbReference type="SUPFAM" id="SSF51197">
    <property type="entry name" value="Clavaminate synthase-like"/>
    <property type="match status" value="1"/>
</dbReference>
<evidence type="ECO:0000256" key="7">
    <source>
        <dbReference type="ARBA" id="ARBA00023002"/>
    </source>
</evidence>
<accession>A0A835QPV1</accession>
<evidence type="ECO:0000313" key="13">
    <source>
        <dbReference type="Proteomes" id="UP000639772"/>
    </source>
</evidence>
<dbReference type="GO" id="GO:0046872">
    <property type="term" value="F:metal ion binding"/>
    <property type="evidence" value="ECO:0007669"/>
    <property type="project" value="UniProtKB-KW"/>
</dbReference>
<keyword evidence="4" id="KW-0963">Cytoplasm</keyword>
<dbReference type="Gene3D" id="2.60.120.330">
    <property type="entry name" value="B-lactam Antibiotic, Isopenicillin N Synthase, Chain"/>
    <property type="match status" value="1"/>
</dbReference>
<evidence type="ECO:0000259" key="11">
    <source>
        <dbReference type="PROSITE" id="PS51471"/>
    </source>
</evidence>
<dbReference type="FunFam" id="2.60.120.330:FF:000024">
    <property type="entry name" value="Probable 2-oxoglutarate-dependent dioxygenase At3g49630"/>
    <property type="match status" value="1"/>
</dbReference>
<proteinExistence type="inferred from homology"/>
<evidence type="ECO:0000313" key="12">
    <source>
        <dbReference type="EMBL" id="KAG0475603.1"/>
    </source>
</evidence>
<comment type="subcellular location">
    <subcellularLocation>
        <location evidence="2">Cytoplasm</location>
    </subcellularLocation>
</comment>
<dbReference type="Pfam" id="PF03171">
    <property type="entry name" value="2OG-FeII_Oxy"/>
    <property type="match status" value="1"/>
</dbReference>
<dbReference type="PROSITE" id="PS51471">
    <property type="entry name" value="FE2OG_OXY"/>
    <property type="match status" value="1"/>
</dbReference>
<comment type="caution">
    <text evidence="12">The sequence shown here is derived from an EMBL/GenBank/DDBJ whole genome shotgun (WGS) entry which is preliminary data.</text>
</comment>
<evidence type="ECO:0000256" key="9">
    <source>
        <dbReference type="ARBA" id="ARBA00050708"/>
    </source>
</evidence>
<dbReference type="OrthoDB" id="288590at2759"/>
<protein>
    <recommendedName>
        <fullName evidence="11">Fe2OG dioxygenase domain-containing protein</fullName>
    </recommendedName>
</protein>
<comment type="catalytic activity">
    <reaction evidence="9">
        <text>L-homoarginine + 2-oxoglutarate + O2 = 6-hydroxy-L-homoarginine + succinate + CO2</text>
        <dbReference type="Rhea" id="RHEA:79839"/>
        <dbReference type="ChEBI" id="CHEBI:15379"/>
        <dbReference type="ChEBI" id="CHEBI:16526"/>
        <dbReference type="ChEBI" id="CHEBI:16810"/>
        <dbReference type="ChEBI" id="CHEBI:30031"/>
        <dbReference type="ChEBI" id="CHEBI:143006"/>
        <dbReference type="ChEBI" id="CHEBI:231270"/>
    </reaction>
</comment>
<dbReference type="InterPro" id="IPR044861">
    <property type="entry name" value="IPNS-like_FE2OG_OXY"/>
</dbReference>
<dbReference type="GO" id="GO:0016706">
    <property type="term" value="F:2-oxoglutarate-dependent dioxygenase activity"/>
    <property type="evidence" value="ECO:0007669"/>
    <property type="project" value="UniProtKB-ARBA"/>
</dbReference>
<evidence type="ECO:0000256" key="10">
    <source>
        <dbReference type="SAM" id="MobiDB-lite"/>
    </source>
</evidence>
<evidence type="ECO:0000256" key="1">
    <source>
        <dbReference type="ARBA" id="ARBA00001961"/>
    </source>
</evidence>
<feature type="domain" description="Fe2OG dioxygenase" evidence="11">
    <location>
        <begin position="505"/>
        <end position="608"/>
    </location>
</feature>
<keyword evidence="7" id="KW-0560">Oxidoreductase</keyword>